<dbReference type="Gramene" id="mRNA:HanXRQr2_Chr09g0381071">
    <property type="protein sequence ID" value="CDS:HanXRQr2_Chr09g0381071.1"/>
    <property type="gene ID" value="HanXRQr2_Chr09g0381071"/>
</dbReference>
<comment type="caution">
    <text evidence="1">The sequence shown here is derived from an EMBL/GenBank/DDBJ whole genome shotgun (WGS) entry which is preliminary data.</text>
</comment>
<reference evidence="1" key="1">
    <citation type="journal article" date="2017" name="Nature">
        <title>The sunflower genome provides insights into oil metabolism, flowering and Asterid evolution.</title>
        <authorList>
            <person name="Badouin H."/>
            <person name="Gouzy J."/>
            <person name="Grassa C.J."/>
            <person name="Murat F."/>
            <person name="Staton S.E."/>
            <person name="Cottret L."/>
            <person name="Lelandais-Briere C."/>
            <person name="Owens G.L."/>
            <person name="Carrere S."/>
            <person name="Mayjonade B."/>
            <person name="Legrand L."/>
            <person name="Gill N."/>
            <person name="Kane N.C."/>
            <person name="Bowers J.E."/>
            <person name="Hubner S."/>
            <person name="Bellec A."/>
            <person name="Berard A."/>
            <person name="Berges H."/>
            <person name="Blanchet N."/>
            <person name="Boniface M.C."/>
            <person name="Brunel D."/>
            <person name="Catrice O."/>
            <person name="Chaidir N."/>
            <person name="Claudel C."/>
            <person name="Donnadieu C."/>
            <person name="Faraut T."/>
            <person name="Fievet G."/>
            <person name="Helmstetter N."/>
            <person name="King M."/>
            <person name="Knapp S.J."/>
            <person name="Lai Z."/>
            <person name="Le Paslier M.C."/>
            <person name="Lippi Y."/>
            <person name="Lorenzon L."/>
            <person name="Mandel J.R."/>
            <person name="Marage G."/>
            <person name="Marchand G."/>
            <person name="Marquand E."/>
            <person name="Bret-Mestries E."/>
            <person name="Morien E."/>
            <person name="Nambeesan S."/>
            <person name="Nguyen T."/>
            <person name="Pegot-Espagnet P."/>
            <person name="Pouilly N."/>
            <person name="Raftis F."/>
            <person name="Sallet E."/>
            <person name="Schiex T."/>
            <person name="Thomas J."/>
            <person name="Vandecasteele C."/>
            <person name="Vares D."/>
            <person name="Vear F."/>
            <person name="Vautrin S."/>
            <person name="Crespi M."/>
            <person name="Mangin B."/>
            <person name="Burke J.M."/>
            <person name="Salse J."/>
            <person name="Munos S."/>
            <person name="Vincourt P."/>
            <person name="Rieseberg L.H."/>
            <person name="Langlade N.B."/>
        </authorList>
    </citation>
    <scope>NUCLEOTIDE SEQUENCE</scope>
    <source>
        <tissue evidence="1">Leaves</tissue>
    </source>
</reference>
<protein>
    <submittedName>
        <fullName evidence="1">Uncharacterized protein</fullName>
    </submittedName>
</protein>
<dbReference type="Proteomes" id="UP000215914">
    <property type="component" value="Unassembled WGS sequence"/>
</dbReference>
<dbReference type="AlphaFoldDB" id="A0A9K3I4R5"/>
<accession>A0A9K3I4R5</accession>
<evidence type="ECO:0000313" key="1">
    <source>
        <dbReference type="EMBL" id="KAF5790258.1"/>
    </source>
</evidence>
<proteinExistence type="predicted"/>
<gene>
    <name evidence="1" type="ORF">HanXRQr2_Chr09g0381071</name>
</gene>
<name>A0A9K3I4R5_HELAN</name>
<dbReference type="EMBL" id="MNCJ02000324">
    <property type="protein sequence ID" value="KAF5790258.1"/>
    <property type="molecule type" value="Genomic_DNA"/>
</dbReference>
<sequence length="59" mass="6894">MVLDSSPYLYVCLDARFLKLQQDYESAQIPLLSMQKTLKQAPLFISIFTENVTFNKHVR</sequence>
<keyword evidence="2" id="KW-1185">Reference proteome</keyword>
<reference evidence="1" key="2">
    <citation type="submission" date="2020-06" db="EMBL/GenBank/DDBJ databases">
        <title>Helianthus annuus Genome sequencing and assembly Release 2.</title>
        <authorList>
            <person name="Gouzy J."/>
            <person name="Langlade N."/>
            <person name="Munos S."/>
        </authorList>
    </citation>
    <scope>NUCLEOTIDE SEQUENCE</scope>
    <source>
        <tissue evidence="1">Leaves</tissue>
    </source>
</reference>
<organism evidence="1 2">
    <name type="scientific">Helianthus annuus</name>
    <name type="common">Common sunflower</name>
    <dbReference type="NCBI Taxonomy" id="4232"/>
    <lineage>
        <taxon>Eukaryota</taxon>
        <taxon>Viridiplantae</taxon>
        <taxon>Streptophyta</taxon>
        <taxon>Embryophyta</taxon>
        <taxon>Tracheophyta</taxon>
        <taxon>Spermatophyta</taxon>
        <taxon>Magnoliopsida</taxon>
        <taxon>eudicotyledons</taxon>
        <taxon>Gunneridae</taxon>
        <taxon>Pentapetalae</taxon>
        <taxon>asterids</taxon>
        <taxon>campanulids</taxon>
        <taxon>Asterales</taxon>
        <taxon>Asteraceae</taxon>
        <taxon>Asteroideae</taxon>
        <taxon>Heliantheae alliance</taxon>
        <taxon>Heliantheae</taxon>
        <taxon>Helianthus</taxon>
    </lineage>
</organism>
<evidence type="ECO:0000313" key="2">
    <source>
        <dbReference type="Proteomes" id="UP000215914"/>
    </source>
</evidence>